<feature type="compositionally biased region" description="Acidic residues" evidence="2">
    <location>
        <begin position="148"/>
        <end position="157"/>
    </location>
</feature>
<gene>
    <name evidence="3" type="ORF">DdX_16843</name>
</gene>
<organism evidence="3 4">
    <name type="scientific">Ditylenchus destructor</name>
    <dbReference type="NCBI Taxonomy" id="166010"/>
    <lineage>
        <taxon>Eukaryota</taxon>
        <taxon>Metazoa</taxon>
        <taxon>Ecdysozoa</taxon>
        <taxon>Nematoda</taxon>
        <taxon>Chromadorea</taxon>
        <taxon>Rhabditida</taxon>
        <taxon>Tylenchina</taxon>
        <taxon>Tylenchomorpha</taxon>
        <taxon>Sphaerularioidea</taxon>
        <taxon>Anguinidae</taxon>
        <taxon>Anguininae</taxon>
        <taxon>Ditylenchus</taxon>
    </lineage>
</organism>
<comment type="caution">
    <text evidence="3">The sequence shown here is derived from an EMBL/GenBank/DDBJ whole genome shotgun (WGS) entry which is preliminary data.</text>
</comment>
<evidence type="ECO:0000313" key="3">
    <source>
        <dbReference type="EMBL" id="KAI1700225.1"/>
    </source>
</evidence>
<evidence type="ECO:0000256" key="2">
    <source>
        <dbReference type="SAM" id="MobiDB-lite"/>
    </source>
</evidence>
<feature type="region of interest" description="Disordered" evidence="2">
    <location>
        <begin position="44"/>
        <end position="212"/>
    </location>
</feature>
<dbReference type="EMBL" id="JAKKPZ010000152">
    <property type="protein sequence ID" value="KAI1700225.1"/>
    <property type="molecule type" value="Genomic_DNA"/>
</dbReference>
<accession>A0AAD4MMR5</accession>
<dbReference type="PANTHER" id="PTHR12398">
    <property type="entry name" value="PROTEIN PHOSPHATASE INHIBITOR"/>
    <property type="match status" value="1"/>
</dbReference>
<keyword evidence="3" id="KW-0650">Protein phosphatase inhibitor</keyword>
<feature type="region of interest" description="Disordered" evidence="2">
    <location>
        <begin position="1"/>
        <end position="27"/>
    </location>
</feature>
<evidence type="ECO:0000256" key="1">
    <source>
        <dbReference type="ARBA" id="ARBA00005472"/>
    </source>
</evidence>
<keyword evidence="4" id="KW-1185">Reference proteome</keyword>
<dbReference type="GO" id="GO:0004864">
    <property type="term" value="F:protein phosphatase inhibitor activity"/>
    <property type="evidence" value="ECO:0007669"/>
    <property type="project" value="UniProtKB-KW"/>
</dbReference>
<reference evidence="3" key="1">
    <citation type="submission" date="2022-01" db="EMBL/GenBank/DDBJ databases">
        <title>Genome Sequence Resource for Two Populations of Ditylenchus destructor, the Migratory Endoparasitic Phytonematode.</title>
        <authorList>
            <person name="Zhang H."/>
            <person name="Lin R."/>
            <person name="Xie B."/>
        </authorList>
    </citation>
    <scope>NUCLEOTIDE SEQUENCE</scope>
    <source>
        <strain evidence="3">BazhouSP</strain>
    </source>
</reference>
<dbReference type="PANTHER" id="PTHR12398:SF20">
    <property type="entry name" value="PROTEIN PHOSPHATASE 1 REGULATORY INHIBITOR SUBUNIT 2"/>
    <property type="match status" value="1"/>
</dbReference>
<feature type="compositionally biased region" description="Polar residues" evidence="2">
    <location>
        <begin position="129"/>
        <end position="140"/>
    </location>
</feature>
<feature type="compositionally biased region" description="Basic and acidic residues" evidence="2">
    <location>
        <begin position="162"/>
        <end position="196"/>
    </location>
</feature>
<dbReference type="Pfam" id="PF04979">
    <property type="entry name" value="IPP-2"/>
    <property type="match status" value="1"/>
</dbReference>
<evidence type="ECO:0000313" key="4">
    <source>
        <dbReference type="Proteomes" id="UP001201812"/>
    </source>
</evidence>
<feature type="compositionally biased region" description="Basic and acidic residues" evidence="2">
    <location>
        <begin position="48"/>
        <end position="70"/>
    </location>
</feature>
<dbReference type="InterPro" id="IPR007062">
    <property type="entry name" value="PPI-2"/>
</dbReference>
<sequence length="212" mass="23941">MDSESSAMDGVGGSNDNNYHTRADPAEFLKMKPKKSILKAKQTSFDDFAQHHQGLRENSDDSKGQAHFDEMNILATHHPVDKDYGHMKIDEPKTPYHQGLSDSEGEELSNRPRRVSLVGPVDADELSRGLQQATSSQRSYTYEPGSGPDEEEDESELTPEQVAHKRDFEKKRKTHYDEGAALRKAREEALADLRAAEEDDEEEEPQKIDEDK</sequence>
<name>A0AAD4MMR5_9BILA</name>
<dbReference type="Proteomes" id="UP001201812">
    <property type="component" value="Unassembled WGS sequence"/>
</dbReference>
<dbReference type="GO" id="GO:0009966">
    <property type="term" value="P:regulation of signal transduction"/>
    <property type="evidence" value="ECO:0007669"/>
    <property type="project" value="InterPro"/>
</dbReference>
<feature type="compositionally biased region" description="Basic and acidic residues" evidence="2">
    <location>
        <begin position="78"/>
        <end position="94"/>
    </location>
</feature>
<dbReference type="AlphaFoldDB" id="A0AAD4MMR5"/>
<dbReference type="Gene3D" id="6.10.250.1050">
    <property type="match status" value="2"/>
</dbReference>
<proteinExistence type="inferred from homology"/>
<protein>
    <submittedName>
        <fullName evidence="3">Protein phosphatase inhibitor 2 (IPP-2) domain-containing protein</fullName>
    </submittedName>
</protein>
<comment type="similarity">
    <text evidence="1">Belongs to the protein phosphatase inhibitor 2 family.</text>
</comment>